<sequence>MKKSIYAIITVGIISIVILVINILAFLNNDVTEYLYILDMVYVIGNSAHLVALSLSSSGLDISSKYER</sequence>
<feature type="transmembrane region" description="Helical" evidence="1">
    <location>
        <begin position="34"/>
        <end position="55"/>
    </location>
</feature>
<name>A0A1N5SBB0_9ARCH</name>
<dbReference type="EMBL" id="LT671858">
    <property type="protein sequence ID" value="SIM33237.1"/>
    <property type="molecule type" value="Genomic_DNA"/>
</dbReference>
<reference evidence="2 3" key="1">
    <citation type="submission" date="2016-04" db="EMBL/GenBank/DDBJ databases">
        <authorList>
            <person name="Evans L.H."/>
            <person name="Alamgir A."/>
            <person name="Owens N."/>
            <person name="Weber N.D."/>
            <person name="Virtaneva K."/>
            <person name="Barbian K."/>
            <person name="Babar A."/>
            <person name="Rosenke K."/>
        </authorList>
    </citation>
    <scope>NUCLEOTIDE SEQUENCE [LARGE SCALE GENOMIC DNA]</scope>
    <source>
        <strain evidence="3">S5(T) (JCM 30642 \VKM B-2941)</strain>
    </source>
</reference>
<proteinExistence type="predicted"/>
<protein>
    <submittedName>
        <fullName evidence="2">Membrane protein</fullName>
    </submittedName>
</protein>
<organism evidence="2 3">
    <name type="scientific">Cuniculiplasma divulgatum</name>
    <dbReference type="NCBI Taxonomy" id="1673428"/>
    <lineage>
        <taxon>Archaea</taxon>
        <taxon>Methanobacteriati</taxon>
        <taxon>Thermoplasmatota</taxon>
        <taxon>Thermoplasmata</taxon>
        <taxon>Thermoplasmatales</taxon>
        <taxon>Cuniculiplasmataceae</taxon>
        <taxon>Cuniculiplasma</taxon>
    </lineage>
</organism>
<accession>A0A1N5SBB0</accession>
<dbReference type="Proteomes" id="UP000195607">
    <property type="component" value="Chromosome I"/>
</dbReference>
<dbReference type="AlphaFoldDB" id="A0A1N5SBB0"/>
<keyword evidence="1" id="KW-0812">Transmembrane</keyword>
<keyword evidence="1" id="KW-0472">Membrane</keyword>
<evidence type="ECO:0000313" key="3">
    <source>
        <dbReference type="Proteomes" id="UP000195607"/>
    </source>
</evidence>
<keyword evidence="1" id="KW-1133">Transmembrane helix</keyword>
<dbReference type="GeneID" id="41587460"/>
<gene>
    <name evidence="2" type="ORF">CSP5_0152</name>
</gene>
<feature type="transmembrane region" description="Helical" evidence="1">
    <location>
        <begin position="7"/>
        <end position="28"/>
    </location>
</feature>
<evidence type="ECO:0000256" key="1">
    <source>
        <dbReference type="SAM" id="Phobius"/>
    </source>
</evidence>
<evidence type="ECO:0000313" key="2">
    <source>
        <dbReference type="EMBL" id="SIM33237.1"/>
    </source>
</evidence>
<dbReference type="RefSeq" id="WP_148689446.1">
    <property type="nucleotide sequence ID" value="NZ_LT671858.1"/>
</dbReference>